<name>A0AAC9AE22_9ALTE</name>
<dbReference type="EMBL" id="CP013928">
    <property type="protein sequence ID" value="AMJ79912.1"/>
    <property type="molecule type" value="Genomic_DNA"/>
</dbReference>
<protein>
    <submittedName>
        <fullName evidence="1">Uncharacterized protein</fullName>
    </submittedName>
</protein>
<proteinExistence type="predicted"/>
<accession>A0AAC9AE22</accession>
<dbReference type="Proteomes" id="UP000061468">
    <property type="component" value="Chromosome"/>
</dbReference>
<evidence type="ECO:0000313" key="2">
    <source>
        <dbReference type="Proteomes" id="UP000061468"/>
    </source>
</evidence>
<organism evidence="1 2">
    <name type="scientific">Alteromonas mediterranea</name>
    <dbReference type="NCBI Taxonomy" id="314275"/>
    <lineage>
        <taxon>Bacteria</taxon>
        <taxon>Pseudomonadati</taxon>
        <taxon>Pseudomonadota</taxon>
        <taxon>Gammaproteobacteria</taxon>
        <taxon>Alteromonadales</taxon>
        <taxon>Alteromonadaceae</taxon>
        <taxon>Alteromonas/Salinimonas group</taxon>
        <taxon>Alteromonas</taxon>
    </lineage>
</organism>
<reference evidence="1 2" key="1">
    <citation type="submission" date="2015-12" db="EMBL/GenBank/DDBJ databases">
        <title>Intraspecies pangenome expansion in the marine bacterium Alteromonas.</title>
        <authorList>
            <person name="Lopez-Perez M."/>
            <person name="Rodriguez-Valera F."/>
        </authorList>
    </citation>
    <scope>NUCLEOTIDE SEQUENCE [LARGE SCALE GENOMIC DNA]</scope>
    <source>
        <strain evidence="1 2">UM8</strain>
    </source>
</reference>
<sequence>MTHSSGEKNEHQEYKQKLIKRKKHINIRHKYRCLIRVLSLNLCSIFERSAVTLDIVTKRGSCKKIKNAANNDLIVNPLLYSYGLSIELAA</sequence>
<dbReference type="AlphaFoldDB" id="A0AAC9AE22"/>
<evidence type="ECO:0000313" key="1">
    <source>
        <dbReference type="EMBL" id="AMJ79912.1"/>
    </source>
</evidence>
<gene>
    <name evidence="1" type="ORF">AV942_17255</name>
</gene>